<comment type="caution">
    <text evidence="2">The sequence shown here is derived from an EMBL/GenBank/DDBJ whole genome shotgun (WGS) entry which is preliminary data.</text>
</comment>
<proteinExistence type="predicted"/>
<dbReference type="AlphaFoldDB" id="A0A8S3TA85"/>
<dbReference type="EMBL" id="CAJPWZ010001866">
    <property type="protein sequence ID" value="CAG2226042.1"/>
    <property type="molecule type" value="Genomic_DNA"/>
</dbReference>
<gene>
    <name evidence="2" type="ORF">MEDL_39129</name>
</gene>
<sequence length="243" mass="28267">MQWKERLHRFVETEASKTILESMAKTSVSWYQDLKDVGKSSLVFHVALTLEETEDFELLIITNPDDIVKYASKDKKQMFIIDDIFGKYSVHEYDTMWWSKQGHLVLTLMDRNKDFKILATCRSYIYRSVDIVTVKSSFVHHNLIADGLQLTEDNRRTIGKSYLSAETIDQLGSEVIMKFSFLPTLCADYSSDMKETVVEYFSTPYSYLAAEIEQYNKTKDFHYFSLALMVISNNNVKKKTYPG</sequence>
<dbReference type="Proteomes" id="UP000683360">
    <property type="component" value="Unassembled WGS sequence"/>
</dbReference>
<dbReference type="Pfam" id="PF20720">
    <property type="entry name" value="nSTAND3"/>
    <property type="match status" value="1"/>
</dbReference>
<evidence type="ECO:0000313" key="2">
    <source>
        <dbReference type="EMBL" id="CAG2226042.1"/>
    </source>
</evidence>
<dbReference type="OrthoDB" id="10686375at2759"/>
<accession>A0A8S3TA85</accession>
<protein>
    <recommendedName>
        <fullName evidence="1">Novel STAND NTPase 3 domain-containing protein</fullName>
    </recommendedName>
</protein>
<keyword evidence="3" id="KW-1185">Reference proteome</keyword>
<organism evidence="2 3">
    <name type="scientific">Mytilus edulis</name>
    <name type="common">Blue mussel</name>
    <dbReference type="NCBI Taxonomy" id="6550"/>
    <lineage>
        <taxon>Eukaryota</taxon>
        <taxon>Metazoa</taxon>
        <taxon>Spiralia</taxon>
        <taxon>Lophotrochozoa</taxon>
        <taxon>Mollusca</taxon>
        <taxon>Bivalvia</taxon>
        <taxon>Autobranchia</taxon>
        <taxon>Pteriomorphia</taxon>
        <taxon>Mytilida</taxon>
        <taxon>Mytiloidea</taxon>
        <taxon>Mytilidae</taxon>
        <taxon>Mytilinae</taxon>
        <taxon>Mytilus</taxon>
    </lineage>
</organism>
<feature type="domain" description="Novel STAND NTPase 3" evidence="1">
    <location>
        <begin position="10"/>
        <end position="163"/>
    </location>
</feature>
<reference evidence="2" key="1">
    <citation type="submission" date="2021-03" db="EMBL/GenBank/DDBJ databases">
        <authorList>
            <person name="Bekaert M."/>
        </authorList>
    </citation>
    <scope>NUCLEOTIDE SEQUENCE</scope>
</reference>
<evidence type="ECO:0000313" key="3">
    <source>
        <dbReference type="Proteomes" id="UP000683360"/>
    </source>
</evidence>
<dbReference type="InterPro" id="IPR049050">
    <property type="entry name" value="nSTAND3"/>
</dbReference>
<evidence type="ECO:0000259" key="1">
    <source>
        <dbReference type="Pfam" id="PF20720"/>
    </source>
</evidence>
<name>A0A8S3TA85_MYTED</name>